<dbReference type="Pfam" id="PF13417">
    <property type="entry name" value="GST_N_3"/>
    <property type="match status" value="1"/>
</dbReference>
<dbReference type="STRING" id="436010.A0A166AX57"/>
<dbReference type="InterPro" id="IPR036249">
    <property type="entry name" value="Thioredoxin-like_sf"/>
</dbReference>
<dbReference type="Gene3D" id="3.40.30.10">
    <property type="entry name" value="Glutaredoxin"/>
    <property type="match status" value="1"/>
</dbReference>
<evidence type="ECO:0000313" key="2">
    <source>
        <dbReference type="EMBL" id="KZP12046.1"/>
    </source>
</evidence>
<keyword evidence="3" id="KW-1185">Reference proteome</keyword>
<evidence type="ECO:0000259" key="1">
    <source>
        <dbReference type="PROSITE" id="PS50404"/>
    </source>
</evidence>
<dbReference type="PROSITE" id="PS50404">
    <property type="entry name" value="GST_NTER"/>
    <property type="match status" value="1"/>
</dbReference>
<dbReference type="EMBL" id="KV417653">
    <property type="protein sequence ID" value="KZP12046.1"/>
    <property type="molecule type" value="Genomic_DNA"/>
</dbReference>
<reference evidence="2 3" key="1">
    <citation type="journal article" date="2016" name="Mol. Biol. Evol.">
        <title>Comparative Genomics of Early-Diverging Mushroom-Forming Fungi Provides Insights into the Origins of Lignocellulose Decay Capabilities.</title>
        <authorList>
            <person name="Nagy L.G."/>
            <person name="Riley R."/>
            <person name="Tritt A."/>
            <person name="Adam C."/>
            <person name="Daum C."/>
            <person name="Floudas D."/>
            <person name="Sun H."/>
            <person name="Yadav J.S."/>
            <person name="Pangilinan J."/>
            <person name="Larsson K.H."/>
            <person name="Matsuura K."/>
            <person name="Barry K."/>
            <person name="Labutti K."/>
            <person name="Kuo R."/>
            <person name="Ohm R.A."/>
            <person name="Bhattacharya S.S."/>
            <person name="Shirouzu T."/>
            <person name="Yoshinaga Y."/>
            <person name="Martin F.M."/>
            <person name="Grigoriev I.V."/>
            <person name="Hibbett D.S."/>
        </authorList>
    </citation>
    <scope>NUCLEOTIDE SEQUENCE [LARGE SCALE GENOMIC DNA]</scope>
    <source>
        <strain evidence="2 3">CBS 109695</strain>
    </source>
</reference>
<accession>A0A166AX57</accession>
<dbReference type="SUPFAM" id="SSF47616">
    <property type="entry name" value="GST C-terminal domain-like"/>
    <property type="match status" value="1"/>
</dbReference>
<evidence type="ECO:0000313" key="3">
    <source>
        <dbReference type="Proteomes" id="UP000076532"/>
    </source>
</evidence>
<dbReference type="AlphaFoldDB" id="A0A166AX57"/>
<sequence length="235" mass="25498">MSQPRIVLYSADVCPWAHRARIALKASGAKYETVEINLQDKPSWYATKINPASKVPALSYGAPADSDVSSPPAGTFLLPESGVIVGFVASLFPSIDYKDVIIRAKAALAQAQYESLVAPHWGQLQRQGGKSEDFDAVVTGLKNWSAALPEEILGEEYGVADALLGPFVTRLFLFSKLDVGVWPAGTGPKLLSAISGPEYAKLHKFAKKLQGWSAITETVDEDALVVRFREFFKNT</sequence>
<dbReference type="SFLD" id="SFLDS00019">
    <property type="entry name" value="Glutathione_Transferase_(cytos"/>
    <property type="match status" value="1"/>
</dbReference>
<dbReference type="InterPro" id="IPR004045">
    <property type="entry name" value="Glutathione_S-Trfase_N"/>
</dbReference>
<dbReference type="OrthoDB" id="202840at2759"/>
<gene>
    <name evidence="2" type="ORF">FIBSPDRAFT_937169</name>
</gene>
<dbReference type="InterPro" id="IPR036282">
    <property type="entry name" value="Glutathione-S-Trfase_C_sf"/>
</dbReference>
<organism evidence="2 3">
    <name type="scientific">Athelia psychrophila</name>
    <dbReference type="NCBI Taxonomy" id="1759441"/>
    <lineage>
        <taxon>Eukaryota</taxon>
        <taxon>Fungi</taxon>
        <taxon>Dikarya</taxon>
        <taxon>Basidiomycota</taxon>
        <taxon>Agaricomycotina</taxon>
        <taxon>Agaricomycetes</taxon>
        <taxon>Agaricomycetidae</taxon>
        <taxon>Atheliales</taxon>
        <taxon>Atheliaceae</taxon>
        <taxon>Athelia</taxon>
    </lineage>
</organism>
<proteinExistence type="predicted"/>
<dbReference type="InterPro" id="IPR040079">
    <property type="entry name" value="Glutathione_S-Trfase"/>
</dbReference>
<protein>
    <recommendedName>
        <fullName evidence="1">GST N-terminal domain-containing protein</fullName>
    </recommendedName>
</protein>
<dbReference type="GO" id="GO:0005737">
    <property type="term" value="C:cytoplasm"/>
    <property type="evidence" value="ECO:0007669"/>
    <property type="project" value="TreeGrafter"/>
</dbReference>
<dbReference type="Proteomes" id="UP000076532">
    <property type="component" value="Unassembled WGS sequence"/>
</dbReference>
<dbReference type="PANTHER" id="PTHR43968:SF8">
    <property type="entry name" value="S-TRANSFERASE, PUTATIVE (AFU_ORTHOLOGUE AFUA_2G00590)-RELATED"/>
    <property type="match status" value="1"/>
</dbReference>
<dbReference type="SUPFAM" id="SSF52833">
    <property type="entry name" value="Thioredoxin-like"/>
    <property type="match status" value="1"/>
</dbReference>
<dbReference type="InterPro" id="IPR050983">
    <property type="entry name" value="GST_Omega/HSP26"/>
</dbReference>
<feature type="domain" description="GST N-terminal" evidence="1">
    <location>
        <begin position="4"/>
        <end position="96"/>
    </location>
</feature>
<name>A0A166AX57_9AGAM</name>
<dbReference type="PANTHER" id="PTHR43968">
    <property type="match status" value="1"/>
</dbReference>